<evidence type="ECO:0000313" key="2">
    <source>
        <dbReference type="EMBL" id="MXQ98814.1"/>
    </source>
</evidence>
<organism evidence="2 3">
    <name type="scientific">Bos mutus</name>
    <name type="common">wild yak</name>
    <dbReference type="NCBI Taxonomy" id="72004"/>
    <lineage>
        <taxon>Eukaryota</taxon>
        <taxon>Metazoa</taxon>
        <taxon>Chordata</taxon>
        <taxon>Craniata</taxon>
        <taxon>Vertebrata</taxon>
        <taxon>Euteleostomi</taxon>
        <taxon>Mammalia</taxon>
        <taxon>Eutheria</taxon>
        <taxon>Laurasiatheria</taxon>
        <taxon>Artiodactyla</taxon>
        <taxon>Ruminantia</taxon>
        <taxon>Pecora</taxon>
        <taxon>Bovidae</taxon>
        <taxon>Bovinae</taxon>
        <taxon>Bos</taxon>
    </lineage>
</organism>
<name>A0A6B0SFR9_9CETA</name>
<dbReference type="EMBL" id="VBQZ03000289">
    <property type="protein sequence ID" value="MXQ98814.1"/>
    <property type="molecule type" value="Genomic_DNA"/>
</dbReference>
<accession>A0A6B0SFR9</accession>
<keyword evidence="3" id="KW-1185">Reference proteome</keyword>
<feature type="region of interest" description="Disordered" evidence="1">
    <location>
        <begin position="77"/>
        <end position="98"/>
    </location>
</feature>
<sequence length="152" mass="15439">MAPLPLLASVPLLCPGPEAEEEPCLLLECDRASHGTQMCPSPWPSQAQPIATAFSCIPWELEAGILGDPGPAVARAVGGRGRVSGAGPEPVTSPHPRAWGITAKGLGPRGRPARLCHAQVPARDGDGGQGREVGKLQGAFWGGERGGGGAGE</sequence>
<reference evidence="2" key="1">
    <citation type="submission" date="2019-10" db="EMBL/GenBank/DDBJ databases">
        <title>The sequence and de novo assembly of the wild yak genome.</title>
        <authorList>
            <person name="Liu Y."/>
        </authorList>
    </citation>
    <scope>NUCLEOTIDE SEQUENCE [LARGE SCALE GENOMIC DNA]</scope>
    <source>
        <strain evidence="2">WY2019</strain>
    </source>
</reference>
<dbReference type="Proteomes" id="UP000322234">
    <property type="component" value="Unassembled WGS sequence"/>
</dbReference>
<protein>
    <submittedName>
        <fullName evidence="2">Uncharacterized protein</fullName>
    </submittedName>
</protein>
<gene>
    <name evidence="2" type="ORF">E5288_WYG021993</name>
</gene>
<dbReference type="AlphaFoldDB" id="A0A6B0SFR9"/>
<evidence type="ECO:0000256" key="1">
    <source>
        <dbReference type="SAM" id="MobiDB-lite"/>
    </source>
</evidence>
<evidence type="ECO:0000313" key="3">
    <source>
        <dbReference type="Proteomes" id="UP000322234"/>
    </source>
</evidence>
<proteinExistence type="predicted"/>
<comment type="caution">
    <text evidence="2">The sequence shown here is derived from an EMBL/GenBank/DDBJ whole genome shotgun (WGS) entry which is preliminary data.</text>
</comment>